<accession>A0A1G7MBI7</accession>
<dbReference type="InterPro" id="IPR000182">
    <property type="entry name" value="GNAT_dom"/>
</dbReference>
<protein>
    <recommendedName>
        <fullName evidence="1">N-acetyltransferase domain-containing protein</fullName>
    </recommendedName>
</protein>
<name>A0A1G7MBI7_9SPHI</name>
<organism evidence="2 3">
    <name type="scientific">Mucilaginibacter pineti</name>
    <dbReference type="NCBI Taxonomy" id="1391627"/>
    <lineage>
        <taxon>Bacteria</taxon>
        <taxon>Pseudomonadati</taxon>
        <taxon>Bacteroidota</taxon>
        <taxon>Sphingobacteriia</taxon>
        <taxon>Sphingobacteriales</taxon>
        <taxon>Sphingobacteriaceae</taxon>
        <taxon>Mucilaginibacter</taxon>
    </lineage>
</organism>
<dbReference type="Proteomes" id="UP000199072">
    <property type="component" value="Unassembled WGS sequence"/>
</dbReference>
<evidence type="ECO:0000259" key="1">
    <source>
        <dbReference type="PROSITE" id="PS51186"/>
    </source>
</evidence>
<dbReference type="CDD" id="cd04301">
    <property type="entry name" value="NAT_SF"/>
    <property type="match status" value="1"/>
</dbReference>
<dbReference type="AlphaFoldDB" id="A0A1G7MBI7"/>
<dbReference type="GO" id="GO:0016747">
    <property type="term" value="F:acyltransferase activity, transferring groups other than amino-acyl groups"/>
    <property type="evidence" value="ECO:0007669"/>
    <property type="project" value="InterPro"/>
</dbReference>
<dbReference type="EMBL" id="FNAI01000021">
    <property type="protein sequence ID" value="SDF58530.1"/>
    <property type="molecule type" value="Genomic_DNA"/>
</dbReference>
<dbReference type="Pfam" id="PF13673">
    <property type="entry name" value="Acetyltransf_10"/>
    <property type="match status" value="1"/>
</dbReference>
<sequence>MIKFIKVEDLLPIRNEVLREGRLKLDECRFPTDTIEGAFHLGYYKNDELACVASFHPQSYGEFTGTGYQLRGMATTEKYRGQGLGNQLVNFALTYLRGQKANYVWCNARKKAIPFYFNTGFEVVSPEFEVPGIGPHHVMYVKLS</sequence>
<evidence type="ECO:0000313" key="2">
    <source>
        <dbReference type="EMBL" id="SDF58530.1"/>
    </source>
</evidence>
<evidence type="ECO:0000313" key="3">
    <source>
        <dbReference type="Proteomes" id="UP000199072"/>
    </source>
</evidence>
<dbReference type="OrthoDB" id="2352823at2"/>
<dbReference type="SUPFAM" id="SSF55729">
    <property type="entry name" value="Acyl-CoA N-acyltransferases (Nat)"/>
    <property type="match status" value="1"/>
</dbReference>
<reference evidence="2 3" key="1">
    <citation type="submission" date="2016-10" db="EMBL/GenBank/DDBJ databases">
        <authorList>
            <person name="de Groot N.N."/>
        </authorList>
    </citation>
    <scope>NUCLEOTIDE SEQUENCE [LARGE SCALE GENOMIC DNA]</scope>
    <source>
        <strain evidence="2 3">47C3B</strain>
    </source>
</reference>
<gene>
    <name evidence="2" type="ORF">SAMN05216464_1212</name>
</gene>
<dbReference type="RefSeq" id="WP_091156360.1">
    <property type="nucleotide sequence ID" value="NZ_FNAI01000021.1"/>
</dbReference>
<feature type="domain" description="N-acetyltransferase" evidence="1">
    <location>
        <begin position="1"/>
        <end position="144"/>
    </location>
</feature>
<dbReference type="PROSITE" id="PS51186">
    <property type="entry name" value="GNAT"/>
    <property type="match status" value="1"/>
</dbReference>
<dbReference type="STRING" id="1391627.SAMN05216464_1212"/>
<keyword evidence="3" id="KW-1185">Reference proteome</keyword>
<dbReference type="InterPro" id="IPR016181">
    <property type="entry name" value="Acyl_CoA_acyltransferase"/>
</dbReference>
<proteinExistence type="predicted"/>
<dbReference type="Gene3D" id="3.40.630.30">
    <property type="match status" value="1"/>
</dbReference>